<keyword evidence="6" id="KW-0067">ATP-binding</keyword>
<dbReference type="GO" id="GO:0001147">
    <property type="term" value="F:transcription termination site sequence-specific DNA binding"/>
    <property type="evidence" value="ECO:0007669"/>
    <property type="project" value="TreeGrafter"/>
</dbReference>
<dbReference type="FunFam" id="3.40.50.300:FF:000326">
    <property type="entry name" value="P-loop containing nucleoside triphosphate hydrolase"/>
    <property type="match status" value="1"/>
</dbReference>
<organism evidence="14 15">
    <name type="scientific">Cryptococcus depauperatus CBS 7841</name>
    <dbReference type="NCBI Taxonomy" id="1295531"/>
    <lineage>
        <taxon>Eukaryota</taxon>
        <taxon>Fungi</taxon>
        <taxon>Dikarya</taxon>
        <taxon>Basidiomycota</taxon>
        <taxon>Agaricomycotina</taxon>
        <taxon>Tremellomycetes</taxon>
        <taxon>Tremellales</taxon>
        <taxon>Cryptococcaceae</taxon>
        <taxon>Cryptococcus</taxon>
    </lineage>
</organism>
<reference evidence="14" key="3">
    <citation type="submission" date="2024-01" db="EMBL/GenBank/DDBJ databases">
        <authorList>
            <person name="Coelho M.A."/>
            <person name="David-Palma M."/>
            <person name="Shea T."/>
            <person name="Sun S."/>
            <person name="Cuomo C.A."/>
            <person name="Heitman J."/>
        </authorList>
    </citation>
    <scope>NUCLEOTIDE SEQUENCE</scope>
    <source>
        <strain evidence="14">CBS 7841</strain>
    </source>
</reference>
<dbReference type="KEGG" id="cdep:91089853"/>
<dbReference type="FunFam" id="3.40.50.300:FF:001152">
    <property type="entry name" value="tRNA-splicing endonuclease, putative"/>
    <property type="match status" value="1"/>
</dbReference>
<feature type="domain" description="DNA2/NAM7 helicase helicase" evidence="11">
    <location>
        <begin position="1499"/>
        <end position="1772"/>
    </location>
</feature>
<evidence type="ECO:0000256" key="7">
    <source>
        <dbReference type="ARBA" id="ARBA00023242"/>
    </source>
</evidence>
<feature type="domain" description="Helicase SEN1 beta-barrel" evidence="13">
    <location>
        <begin position="1362"/>
        <end position="1447"/>
    </location>
</feature>
<dbReference type="PANTHER" id="PTHR10887:SF495">
    <property type="entry name" value="HELICASE SENATAXIN ISOFORM X1-RELATED"/>
    <property type="match status" value="1"/>
</dbReference>
<dbReference type="Pfam" id="PF23576">
    <property type="entry name" value="SEN1_barrel"/>
    <property type="match status" value="1"/>
</dbReference>
<dbReference type="Proteomes" id="UP000094043">
    <property type="component" value="Chromosome 7"/>
</dbReference>
<evidence type="ECO:0000256" key="8">
    <source>
        <dbReference type="SAM" id="Coils"/>
    </source>
</evidence>
<evidence type="ECO:0000256" key="1">
    <source>
        <dbReference type="ARBA" id="ARBA00004123"/>
    </source>
</evidence>
<dbReference type="Pfam" id="PF12726">
    <property type="entry name" value="SEN1_N"/>
    <property type="match status" value="1"/>
</dbReference>
<dbReference type="PANTHER" id="PTHR10887">
    <property type="entry name" value="DNA2/NAM7 HELICASE FAMILY"/>
    <property type="match status" value="1"/>
</dbReference>
<evidence type="ECO:0000256" key="9">
    <source>
        <dbReference type="SAM" id="MobiDB-lite"/>
    </source>
</evidence>
<feature type="compositionally biased region" description="Polar residues" evidence="9">
    <location>
        <begin position="2024"/>
        <end position="2038"/>
    </location>
</feature>
<feature type="compositionally biased region" description="Basic residues" evidence="9">
    <location>
        <begin position="2146"/>
        <end position="2162"/>
    </location>
</feature>
<dbReference type="InterPro" id="IPR024481">
    <property type="entry name" value="Helicase_Sen1_N"/>
</dbReference>
<dbReference type="GO" id="GO:0004386">
    <property type="term" value="F:helicase activity"/>
    <property type="evidence" value="ECO:0007669"/>
    <property type="project" value="UniProtKB-KW"/>
</dbReference>
<name>A0AAJ8JXS8_9TREE</name>
<feature type="compositionally biased region" description="Low complexity" evidence="9">
    <location>
        <begin position="2054"/>
        <end position="2064"/>
    </location>
</feature>
<dbReference type="InterPro" id="IPR047187">
    <property type="entry name" value="SF1_C_Upf1"/>
</dbReference>
<dbReference type="GO" id="GO:0006369">
    <property type="term" value="P:termination of RNA polymerase II transcription"/>
    <property type="evidence" value="ECO:0007669"/>
    <property type="project" value="TreeGrafter"/>
</dbReference>
<feature type="domain" description="Helicase Sen1 N-terminal" evidence="10">
    <location>
        <begin position="137"/>
        <end position="951"/>
    </location>
</feature>
<reference evidence="14" key="1">
    <citation type="submission" date="2016-06" db="EMBL/GenBank/DDBJ databases">
        <authorList>
            <person name="Cuomo C."/>
            <person name="Litvintseva A."/>
            <person name="Heitman J."/>
            <person name="Chen Y."/>
            <person name="Sun S."/>
            <person name="Springer D."/>
            <person name="Dromer F."/>
            <person name="Young S."/>
            <person name="Zeng Q."/>
            <person name="Chapman S."/>
            <person name="Gujja S."/>
            <person name="Saif S."/>
            <person name="Birren B."/>
        </authorList>
    </citation>
    <scope>NUCLEOTIDE SEQUENCE</scope>
    <source>
        <strain evidence="14">CBS 7841</strain>
    </source>
</reference>
<sequence length="2162" mass="241654">MAETFESPLPEAKEGASKAVTIIKNWFTVLEDFRPKEFSLFLLIAVASNFGMPSSLDLAAEVESVLKARREVQEKPNNDVLLLVFQYLVSQSTSNSSAALSEEHWYCRKTSTPLVREAATYLIFLFAFQRQGTSKTWVDKLEVILGSCEGCARGFAAARRLLGTRYLSDWPIHVKEKFFAAVDRWQSGLIIAVSARAVDPGYRKAASRGHALYSLPLPILQLLLGEPSLLSDPGVSKLLEDVFQSEDPPPANLAALGISPVHARLLSSQDSNKRQWCINQLRMLARRPISFDDWCSLDIGVEIQELFNDRYLDGDIRWGIIKSVIEEKVLDQETIEKGLLGGQVKTEVNAKTGRGLMSVLSGLLNSDVPYFPAVFSCFASLLCASPTRHVWLFDPSPELPHTLLSELRANPTFQTFLGDQYFNVFHPDKPAINTVELRFQKDKVDNKRYVSSLNWLGGFILSVMDMEQSRACQSGESRNVGFAFAATLAVAMNMVFQELQHTRLSSNLRSTASRFGFEALICVYEQLNQNTDPAFDKVMTSTLNLHSGFITTVAFRPNNHPSPIWSESRQAARHLLTMIFQADAQSIRHCFLSLAEISYKEKKRMRKKSKGIGVPSPNKVEYLPLLNVRNELWSMAYDALSPADASGAAVLIQSLAFISHLELLDRSGSWSHHGLEEVVKKEEWIKGIQVINSALRATRESFHRVIEALASQADSVIIRPLWNEPGIPQTMIILLLSPDDEIHTPVISVIQQSFEEVDDRSDCFRAILREYPAMAVDGLNVFLHTFLETAKVTPESCSLAKWMVRCFHDVLEVLCRPSGSSEPFLQSIEFLSFYCDGKSMAKRLEELWNLMTISLALIFKRTLDWAPYFDNEVMVDWMRDALIFGRQMTDHLRSFEAAILGTSLNVSDNALGTPAKQSMVGKKMIKQLEIVLTDLILWIRLTDVETLFQTHQFVKTILSRISKTSTNLSKNPALEKALLDIDKFCRKASRSFTSRLTDDLLSELSELLEPFSVEDPSEVQFIKKVDLKPLSNVGMSHEPISKTSKMIEAKQTIRNAFTEMMKASGSQPAYTSKAPNYRNVKPAVSSKTDPHDFENDDFLSKISASDLDIIEKRAIMKDAGKQGTIKPSVQSKLQTSARALAPSSRLHLDLTSKPPPPKYSSSFQSKVMKELRREYQTSLQDRRRAELGQIAPKLPTASTLGTGLGAYTGPLESNPPKPADSGSSASDSSEDEDTVLKRLSTKQKALPKPVKTVAEKRSIKILEDPLADIQRRNEERRAKAHATKMRLKPDFAQLYRYILAWDPSHSGPMAPHTAKFASEFSNMRTVPTTFENVKQYEQIMLPPFLQELWAQCRIDQGQPGVTIPVEVASRQYEDDFIEIDLSINGGGGFYCNDTDLVVLEQPKNPKSIFAKVTAFKQHHKSSTVRVRISSIMDQRELCGKAKWQMRKHVSLSTAIREFGALKGLPWYEPSLLSDILAGRGTAMPKLSFPVVDETMKSLNLNEPQARAVLGAMEVKGFALIQGPPGTGKTKTISGLIAKFMSERKVPMTVDGQSTIRPKLLVCAPSNAAIDEVCKRLILGVPNPDGGQFILNIVRVGIDASVNIAVKDVSLDNLVESKVNLGTGKSEGEYARIQTELDDVKQQIKDKQEIIRLAQDHDEKRKTLENDYHALITRRTQLGQALSKAKDAARDATRYLDGARRAARDQILNEADIVCATLSGAGHETLAAHTFETVIIDEAAQAIELSCLIPLKYGCRRCIMVGDPNQLPPTTFSTDAERLHYNKSLFVRMTKHSSSQVQLLSIQYRMHPFISELPSKVFYDGRLKDGPDMVSKTSAIWHERNIFGPYRFFHVDGTEIKAGTSTKNPDEALAAVELYRRLSADFGTKINLAMRVGVITMYKEQLWELKRKFTQAFGSTVLELVEFNTVDGFQGQEKDIIILSCVRSGPNLHRIGFLKDIRRMNVALTRAKSSLFIFGSASTLERSDERWKIIVRDAKDRGFFINYTSTTFSAVNIESTPRKIKNIPVSKSRTQSARKSPTATPDLLLPPKIMVKDISNSAKSKSVSSEDLTKEIKKKRKSSDSSPSNTVESKKSVVSSKPPSIEPQALSKPNPPVLPHSGLPRPRLPSLSHLAPSRAPRPPPPEDVIFIKKKKKRPNHVNHQTHQ</sequence>
<feature type="region of interest" description="Disordered" evidence="9">
    <location>
        <begin position="1137"/>
        <end position="1164"/>
    </location>
</feature>
<evidence type="ECO:0000259" key="12">
    <source>
        <dbReference type="Pfam" id="PF13087"/>
    </source>
</evidence>
<dbReference type="InterPro" id="IPR041679">
    <property type="entry name" value="DNA2/NAM7-like_C"/>
</dbReference>
<dbReference type="SUPFAM" id="SSF52540">
    <property type="entry name" value="P-loop containing nucleoside triphosphate hydrolases"/>
    <property type="match status" value="1"/>
</dbReference>
<dbReference type="Pfam" id="PF13087">
    <property type="entry name" value="AAA_12"/>
    <property type="match status" value="1"/>
</dbReference>
<dbReference type="GO" id="GO:0016787">
    <property type="term" value="F:hydrolase activity"/>
    <property type="evidence" value="ECO:0007669"/>
    <property type="project" value="UniProtKB-KW"/>
</dbReference>
<feature type="domain" description="DNA2/NAM7 helicase-like C-terminal" evidence="12">
    <location>
        <begin position="1780"/>
        <end position="1976"/>
    </location>
</feature>
<evidence type="ECO:0000259" key="10">
    <source>
        <dbReference type="Pfam" id="PF12726"/>
    </source>
</evidence>
<feature type="coiled-coil region" evidence="8">
    <location>
        <begin position="1629"/>
        <end position="1666"/>
    </location>
</feature>
<keyword evidence="8" id="KW-0175">Coiled coil</keyword>
<gene>
    <name evidence="14" type="ORF">L203_105644</name>
</gene>
<keyword evidence="3" id="KW-0547">Nucleotide-binding</keyword>
<dbReference type="CDD" id="cd18042">
    <property type="entry name" value="DEXXQc_SETX"/>
    <property type="match status" value="1"/>
</dbReference>
<comment type="similarity">
    <text evidence="2">Belongs to the DNA2/NAM7 helicase family.</text>
</comment>
<evidence type="ECO:0000256" key="3">
    <source>
        <dbReference type="ARBA" id="ARBA00022741"/>
    </source>
</evidence>
<reference evidence="14" key="2">
    <citation type="journal article" date="2022" name="Elife">
        <title>Obligate sexual reproduction of a homothallic fungus closely related to the Cryptococcus pathogenic species complex.</title>
        <authorList>
            <person name="Passer A.R."/>
            <person name="Clancey S.A."/>
            <person name="Shea T."/>
            <person name="David-Palma M."/>
            <person name="Averette A.F."/>
            <person name="Boekhout T."/>
            <person name="Porcel B.M."/>
            <person name="Nowrousian M."/>
            <person name="Cuomo C.A."/>
            <person name="Sun S."/>
            <person name="Heitman J."/>
            <person name="Coelho M.A."/>
        </authorList>
    </citation>
    <scope>NUCLEOTIDE SEQUENCE</scope>
    <source>
        <strain evidence="14">CBS 7841</strain>
    </source>
</reference>
<evidence type="ECO:0000256" key="2">
    <source>
        <dbReference type="ARBA" id="ARBA00007913"/>
    </source>
</evidence>
<evidence type="ECO:0000259" key="11">
    <source>
        <dbReference type="Pfam" id="PF13086"/>
    </source>
</evidence>
<evidence type="ECO:0000256" key="6">
    <source>
        <dbReference type="ARBA" id="ARBA00022840"/>
    </source>
</evidence>
<evidence type="ECO:0000259" key="13">
    <source>
        <dbReference type="Pfam" id="PF23576"/>
    </source>
</evidence>
<dbReference type="GeneID" id="91089853"/>
<keyword evidence="7" id="KW-0539">Nucleus</keyword>
<feature type="region of interest" description="Disordered" evidence="9">
    <location>
        <begin position="2021"/>
        <end position="2162"/>
    </location>
</feature>
<dbReference type="InterPro" id="IPR056474">
    <property type="entry name" value="SEN1_barrel"/>
</dbReference>
<proteinExistence type="inferred from homology"/>
<evidence type="ECO:0000256" key="4">
    <source>
        <dbReference type="ARBA" id="ARBA00022801"/>
    </source>
</evidence>
<dbReference type="EMBL" id="CP143790">
    <property type="protein sequence ID" value="WVN90408.1"/>
    <property type="molecule type" value="Genomic_DNA"/>
</dbReference>
<dbReference type="CDD" id="cd18808">
    <property type="entry name" value="SF1_C_Upf1"/>
    <property type="match status" value="1"/>
</dbReference>
<keyword evidence="5" id="KW-0347">Helicase</keyword>
<dbReference type="InterPro" id="IPR045055">
    <property type="entry name" value="DNA2/NAM7-like"/>
</dbReference>
<dbReference type="InterPro" id="IPR041677">
    <property type="entry name" value="DNA2/NAM7_AAA_11"/>
</dbReference>
<keyword evidence="4" id="KW-0378">Hydrolase</keyword>
<dbReference type="InterPro" id="IPR027417">
    <property type="entry name" value="P-loop_NTPase"/>
</dbReference>
<evidence type="ECO:0008006" key="16">
    <source>
        <dbReference type="Google" id="ProtNLM"/>
    </source>
</evidence>
<dbReference type="GO" id="GO:0016604">
    <property type="term" value="C:nuclear body"/>
    <property type="evidence" value="ECO:0007669"/>
    <property type="project" value="TreeGrafter"/>
</dbReference>
<evidence type="ECO:0000313" key="14">
    <source>
        <dbReference type="EMBL" id="WVN90408.1"/>
    </source>
</evidence>
<evidence type="ECO:0000256" key="5">
    <source>
        <dbReference type="ARBA" id="ARBA00022806"/>
    </source>
</evidence>
<protein>
    <recommendedName>
        <fullName evidence="16">Senataxin</fullName>
    </recommendedName>
</protein>
<keyword evidence="15" id="KW-1185">Reference proteome</keyword>
<feature type="compositionally biased region" description="Low complexity" evidence="9">
    <location>
        <begin position="2114"/>
        <end position="2133"/>
    </location>
</feature>
<accession>A0AAJ8JXS8</accession>
<dbReference type="GO" id="GO:0005694">
    <property type="term" value="C:chromosome"/>
    <property type="evidence" value="ECO:0007669"/>
    <property type="project" value="UniProtKB-ARBA"/>
</dbReference>
<dbReference type="GO" id="GO:0005524">
    <property type="term" value="F:ATP binding"/>
    <property type="evidence" value="ECO:0007669"/>
    <property type="project" value="UniProtKB-KW"/>
</dbReference>
<dbReference type="Gene3D" id="3.40.50.300">
    <property type="entry name" value="P-loop containing nucleotide triphosphate hydrolases"/>
    <property type="match status" value="2"/>
</dbReference>
<feature type="region of interest" description="Disordered" evidence="9">
    <location>
        <begin position="1187"/>
        <end position="1254"/>
    </location>
</feature>
<dbReference type="RefSeq" id="XP_066071108.1">
    <property type="nucleotide sequence ID" value="XM_066215011.1"/>
</dbReference>
<dbReference type="Pfam" id="PF13086">
    <property type="entry name" value="AAA_11"/>
    <property type="match status" value="1"/>
</dbReference>
<comment type="subcellular location">
    <subcellularLocation>
        <location evidence="1">Nucleus</location>
    </subcellularLocation>
</comment>
<evidence type="ECO:0000313" key="15">
    <source>
        <dbReference type="Proteomes" id="UP000094043"/>
    </source>
</evidence>